<dbReference type="PROSITE" id="PS51679">
    <property type="entry name" value="SAM_MT_C5"/>
    <property type="match status" value="1"/>
</dbReference>
<dbReference type="InterPro" id="IPR001525">
    <property type="entry name" value="C5_MeTfrase"/>
</dbReference>
<protein>
    <recommendedName>
        <fullName evidence="1">DNA (cytosine-5-)-methyltransferase</fullName>
        <ecNumber evidence="1">2.1.1.37</ecNumber>
    </recommendedName>
</protein>
<dbReference type="GO" id="GO:0003886">
    <property type="term" value="F:DNA (cytosine-5-)-methyltransferase activity"/>
    <property type="evidence" value="ECO:0007669"/>
    <property type="project" value="UniProtKB-EC"/>
</dbReference>
<evidence type="ECO:0000256" key="6">
    <source>
        <dbReference type="ARBA" id="ARBA00047422"/>
    </source>
</evidence>
<evidence type="ECO:0000313" key="10">
    <source>
        <dbReference type="EMBL" id="WML88376.1"/>
    </source>
</evidence>
<dbReference type="Proteomes" id="UP001229862">
    <property type="component" value="Chromosome"/>
</dbReference>
<evidence type="ECO:0000313" key="9">
    <source>
        <dbReference type="EMBL" id="MDQ5769065.1"/>
    </source>
</evidence>
<feature type="active site" evidence="7">
    <location>
        <position position="83"/>
    </location>
</feature>
<dbReference type="Gene3D" id="3.90.120.10">
    <property type="entry name" value="DNA Methylase, subunit A, domain 2"/>
    <property type="match status" value="1"/>
</dbReference>
<evidence type="ECO:0000256" key="2">
    <source>
        <dbReference type="ARBA" id="ARBA00022603"/>
    </source>
</evidence>
<dbReference type="PRINTS" id="PR00105">
    <property type="entry name" value="C5METTRFRASE"/>
</dbReference>
<dbReference type="CDD" id="cd00315">
    <property type="entry name" value="Cyt_C5_DNA_methylase"/>
    <property type="match status" value="1"/>
</dbReference>
<reference evidence="10 11" key="1">
    <citation type="submission" date="2023-08" db="EMBL/GenBank/DDBJ databases">
        <title>New molecular markers tilS and rpoB for phylogenetic and monitoring studies of the genus Thiothrix biodiversity.</title>
        <authorList>
            <person name="Ravin N.V."/>
            <person name="Smolyakov D."/>
            <person name="Markov N.D."/>
            <person name="Beletsky A.V."/>
            <person name="Mardanov A.V."/>
            <person name="Rudenko T.S."/>
            <person name="Grabovich M.Y."/>
        </authorList>
    </citation>
    <scope>NUCLEOTIDE SEQUENCE</scope>
    <source>
        <strain evidence="10">DNT52</strain>
        <strain evidence="9 11">H33</strain>
    </source>
</reference>
<keyword evidence="5" id="KW-0680">Restriction system</keyword>
<accession>A0AA51MS70</accession>
<evidence type="ECO:0000313" key="11">
    <source>
        <dbReference type="Proteomes" id="UP001223336"/>
    </source>
</evidence>
<sequence length="461" mass="51822">MTPTKKLRFIDLFAGMGGFRLGFETACTTQGVTSECVFTSEIKPHAVKVYTDNFPDSRIHGDITQIPAAEIPDFDVMLAGFPCQAFSCAGKRYGFADTRGTLFFEVERILDAKRPAAFILENVEGLVGHDKENNTDSIGRTLSVILEKLQLLDYHVTWRVLDAKHFGLAQTRKRIFIVGTKTQTINLHDFPQKIVALKDVLETDKPCMNTKLTQLLLSHFKLDELQGKSIKDKRGGKENIHSWDIGLKGEVSDAQKELLNLILLYRRNKKWAAAKGITWMDGMPLTANEIRTFYQHPHLQTLLDDLVQKNYLKYEHPKDIVTVTENGTSKRIRLPRQDVEKGYNIVAGKLSYEINKVLDPKTTTPTLVATDLDRIVVPDTQGLRKLTLVEQCRLFGFPDHFQLNVADTLAHDLFGNTIPVATVEAVAERVILEGILGKISTKTPIVSPKNQPCYHQLALIA</sequence>
<dbReference type="GO" id="GO:0032259">
    <property type="term" value="P:methylation"/>
    <property type="evidence" value="ECO:0007669"/>
    <property type="project" value="UniProtKB-KW"/>
</dbReference>
<dbReference type="Gene3D" id="3.40.50.150">
    <property type="entry name" value="Vaccinia Virus protein VP39"/>
    <property type="match status" value="1"/>
</dbReference>
<evidence type="ECO:0000256" key="4">
    <source>
        <dbReference type="ARBA" id="ARBA00022691"/>
    </source>
</evidence>
<dbReference type="Proteomes" id="UP001223336">
    <property type="component" value="Unassembled WGS sequence"/>
</dbReference>
<dbReference type="InterPro" id="IPR050750">
    <property type="entry name" value="C5-MTase"/>
</dbReference>
<dbReference type="EMBL" id="JAVFKN010000013">
    <property type="protein sequence ID" value="MDQ5769065.1"/>
    <property type="molecule type" value="Genomic_DNA"/>
</dbReference>
<dbReference type="AlphaFoldDB" id="A0AA51MS70"/>
<comment type="catalytic activity">
    <reaction evidence="6">
        <text>a 2'-deoxycytidine in DNA + S-adenosyl-L-methionine = a 5-methyl-2'-deoxycytidine in DNA + S-adenosyl-L-homocysteine + H(+)</text>
        <dbReference type="Rhea" id="RHEA:13681"/>
        <dbReference type="Rhea" id="RHEA-COMP:11369"/>
        <dbReference type="Rhea" id="RHEA-COMP:11370"/>
        <dbReference type="ChEBI" id="CHEBI:15378"/>
        <dbReference type="ChEBI" id="CHEBI:57856"/>
        <dbReference type="ChEBI" id="CHEBI:59789"/>
        <dbReference type="ChEBI" id="CHEBI:85452"/>
        <dbReference type="ChEBI" id="CHEBI:85454"/>
        <dbReference type="EC" id="2.1.1.37"/>
    </reaction>
</comment>
<dbReference type="REBASE" id="755025">
    <property type="entry name" value="M.TsuDNT52ORF8335P"/>
</dbReference>
<proteinExistence type="inferred from homology"/>
<dbReference type="SUPFAM" id="SSF53335">
    <property type="entry name" value="S-adenosyl-L-methionine-dependent methyltransferases"/>
    <property type="match status" value="1"/>
</dbReference>
<organism evidence="10">
    <name type="scientific">Thiothrix subterranea</name>
    <dbReference type="NCBI Taxonomy" id="2735563"/>
    <lineage>
        <taxon>Bacteria</taxon>
        <taxon>Pseudomonadati</taxon>
        <taxon>Pseudomonadota</taxon>
        <taxon>Gammaproteobacteria</taxon>
        <taxon>Thiotrichales</taxon>
        <taxon>Thiotrichaceae</taxon>
        <taxon>Thiothrix</taxon>
    </lineage>
</organism>
<dbReference type="RefSeq" id="WP_308134996.1">
    <property type="nucleotide sequence ID" value="NZ_CP133197.1"/>
</dbReference>
<evidence type="ECO:0000256" key="8">
    <source>
        <dbReference type="RuleBase" id="RU000416"/>
    </source>
</evidence>
<evidence type="ECO:0000256" key="1">
    <source>
        <dbReference type="ARBA" id="ARBA00011975"/>
    </source>
</evidence>
<keyword evidence="2 7" id="KW-0489">Methyltransferase</keyword>
<dbReference type="InterPro" id="IPR029063">
    <property type="entry name" value="SAM-dependent_MTases_sf"/>
</dbReference>
<comment type="similarity">
    <text evidence="7 8">Belongs to the class I-like SAM-binding methyltransferase superfamily. C5-methyltransferase family.</text>
</comment>
<dbReference type="EC" id="2.1.1.37" evidence="1"/>
<evidence type="ECO:0000256" key="3">
    <source>
        <dbReference type="ARBA" id="ARBA00022679"/>
    </source>
</evidence>
<keyword evidence="3 7" id="KW-0808">Transferase</keyword>
<evidence type="ECO:0000256" key="5">
    <source>
        <dbReference type="ARBA" id="ARBA00022747"/>
    </source>
</evidence>
<dbReference type="EMBL" id="CP133217">
    <property type="protein sequence ID" value="WML88376.1"/>
    <property type="molecule type" value="Genomic_DNA"/>
</dbReference>
<gene>
    <name evidence="10" type="primary">dcm</name>
    <name evidence="9" type="ORF">RCC75_11030</name>
    <name evidence="10" type="ORF">RCG00_08335</name>
</gene>
<dbReference type="PANTHER" id="PTHR46098">
    <property type="entry name" value="TRNA (CYTOSINE(38)-C(5))-METHYLTRANSFERASE"/>
    <property type="match status" value="1"/>
</dbReference>
<dbReference type="GO" id="GO:0009307">
    <property type="term" value="P:DNA restriction-modification system"/>
    <property type="evidence" value="ECO:0007669"/>
    <property type="project" value="UniProtKB-KW"/>
</dbReference>
<name>A0AA51MS70_9GAMM</name>
<dbReference type="NCBIfam" id="TIGR00675">
    <property type="entry name" value="dcm"/>
    <property type="match status" value="1"/>
</dbReference>
<evidence type="ECO:0000256" key="7">
    <source>
        <dbReference type="PROSITE-ProRule" id="PRU01016"/>
    </source>
</evidence>
<dbReference type="Pfam" id="PF00145">
    <property type="entry name" value="DNA_methylase"/>
    <property type="match status" value="1"/>
</dbReference>
<keyword evidence="11" id="KW-1185">Reference proteome</keyword>
<keyword evidence="4 7" id="KW-0949">S-adenosyl-L-methionine</keyword>
<dbReference type="PANTHER" id="PTHR46098:SF1">
    <property type="entry name" value="TRNA (CYTOSINE(38)-C(5))-METHYLTRANSFERASE"/>
    <property type="match status" value="1"/>
</dbReference>